<reference evidence="7" key="3">
    <citation type="journal article" date="2017" name="Nature">
        <title>Genome sequence of the progenitor of the wheat D genome Aegilops tauschii.</title>
        <authorList>
            <person name="Luo M.C."/>
            <person name="Gu Y.Q."/>
            <person name="Puiu D."/>
            <person name="Wang H."/>
            <person name="Twardziok S.O."/>
            <person name="Deal K.R."/>
            <person name="Huo N."/>
            <person name="Zhu T."/>
            <person name="Wang L."/>
            <person name="Wang Y."/>
            <person name="McGuire P.E."/>
            <person name="Liu S."/>
            <person name="Long H."/>
            <person name="Ramasamy R.K."/>
            <person name="Rodriguez J.C."/>
            <person name="Van S.L."/>
            <person name="Yuan L."/>
            <person name="Wang Z."/>
            <person name="Xia Z."/>
            <person name="Xiao L."/>
            <person name="Anderson O.D."/>
            <person name="Ouyang S."/>
            <person name="Liang Y."/>
            <person name="Zimin A.V."/>
            <person name="Pertea G."/>
            <person name="Qi P."/>
            <person name="Bennetzen J.L."/>
            <person name="Dai X."/>
            <person name="Dawson M.W."/>
            <person name="Muller H.G."/>
            <person name="Kugler K."/>
            <person name="Rivarola-Duarte L."/>
            <person name="Spannagl M."/>
            <person name="Mayer K.F.X."/>
            <person name="Lu F.H."/>
            <person name="Bevan M.W."/>
            <person name="Leroy P."/>
            <person name="Li P."/>
            <person name="You F.M."/>
            <person name="Sun Q."/>
            <person name="Liu Z."/>
            <person name="Lyons E."/>
            <person name="Wicker T."/>
            <person name="Salzberg S.L."/>
            <person name="Devos K.M."/>
            <person name="Dvorak J."/>
        </authorList>
    </citation>
    <scope>NUCLEOTIDE SEQUENCE [LARGE SCALE GENOMIC DNA]</scope>
    <source>
        <strain evidence="7">cv. AL8/78</strain>
    </source>
</reference>
<dbReference type="Gramene" id="AET7Gv21043800.11">
    <property type="protein sequence ID" value="AET7Gv21043800.11"/>
    <property type="gene ID" value="AET7Gv21043800"/>
</dbReference>
<feature type="compositionally biased region" description="Basic residues" evidence="4">
    <location>
        <begin position="532"/>
        <end position="556"/>
    </location>
</feature>
<dbReference type="HAMAP" id="MF_01547">
    <property type="entry name" value="RNA_methyltr_E"/>
    <property type="match status" value="1"/>
</dbReference>
<feature type="compositionally biased region" description="Gly residues" evidence="4">
    <location>
        <begin position="512"/>
        <end position="531"/>
    </location>
</feature>
<dbReference type="Pfam" id="PF01728">
    <property type="entry name" value="FtsJ"/>
    <property type="match status" value="1"/>
</dbReference>
<reference evidence="8" key="1">
    <citation type="journal article" date="2014" name="Science">
        <title>Ancient hybridizations among the ancestral genomes of bread wheat.</title>
        <authorList>
            <consortium name="International Wheat Genome Sequencing Consortium,"/>
            <person name="Marcussen T."/>
            <person name="Sandve S.R."/>
            <person name="Heier L."/>
            <person name="Spannagl M."/>
            <person name="Pfeifer M."/>
            <person name="Jakobsen K.S."/>
            <person name="Wulff B.B."/>
            <person name="Steuernagel B."/>
            <person name="Mayer K.F."/>
            <person name="Olsen O.A."/>
        </authorList>
    </citation>
    <scope>NUCLEOTIDE SEQUENCE [LARGE SCALE GENOMIC DNA]</scope>
    <source>
        <strain evidence="8">cv. AL8/78</strain>
    </source>
</reference>
<accession>A0A453SRI8</accession>
<dbReference type="GeneID" id="109782499"/>
<dbReference type="GO" id="GO:0000463">
    <property type="term" value="P:maturation of LSU-rRNA from tricistronic rRNA transcript (SSU-rRNA, 5.8S rRNA, LSU-rRNA)"/>
    <property type="evidence" value="ECO:0007669"/>
    <property type="project" value="TreeGrafter"/>
</dbReference>
<feature type="domain" description="Ribosomal RNA methyltransferase FtsJ" evidence="5">
    <location>
        <begin position="26"/>
        <end position="219"/>
    </location>
</feature>
<dbReference type="EnsemblPlants" id="AET7Gv21043800.11">
    <property type="protein sequence ID" value="AET7Gv21043800.11"/>
    <property type="gene ID" value="AET7Gv21043800"/>
</dbReference>
<dbReference type="Pfam" id="PF11861">
    <property type="entry name" value="DUF3381"/>
    <property type="match status" value="1"/>
</dbReference>
<reference evidence="7" key="4">
    <citation type="submission" date="2019-03" db="UniProtKB">
        <authorList>
            <consortium name="EnsemblPlants"/>
        </authorList>
    </citation>
    <scope>IDENTIFICATION</scope>
</reference>
<feature type="compositionally biased region" description="Acidic residues" evidence="4">
    <location>
        <begin position="435"/>
        <end position="452"/>
    </location>
</feature>
<dbReference type="InterPro" id="IPR015507">
    <property type="entry name" value="rRNA-MeTfrase_E"/>
</dbReference>
<proteinExistence type="inferred from homology"/>
<dbReference type="RefSeq" id="XP_020196709.1">
    <property type="nucleotide sequence ID" value="XM_020341120.4"/>
</dbReference>
<dbReference type="Proteomes" id="UP000015105">
    <property type="component" value="Chromosome 7D"/>
</dbReference>
<dbReference type="OMA" id="TCAIEGG"/>
<keyword evidence="3" id="KW-0949">S-adenosyl-L-methionine</keyword>
<dbReference type="OrthoDB" id="20105at2759"/>
<dbReference type="GO" id="GO:0030687">
    <property type="term" value="C:preribosome, large subunit precursor"/>
    <property type="evidence" value="ECO:0007669"/>
    <property type="project" value="TreeGrafter"/>
</dbReference>
<dbReference type="InterPro" id="IPR024576">
    <property type="entry name" value="rRNA_MeTfrase_Spb1_DUF3381"/>
</dbReference>
<feature type="domain" description="DUF3381" evidence="6">
    <location>
        <begin position="251"/>
        <end position="363"/>
    </location>
</feature>
<dbReference type="Gene3D" id="3.40.50.150">
    <property type="entry name" value="Vaccinia Virus protein VP39"/>
    <property type="match status" value="1"/>
</dbReference>
<dbReference type="GO" id="GO:0000466">
    <property type="term" value="P:maturation of 5.8S rRNA from tricistronic rRNA transcript (SSU-rRNA, 5.8S rRNA, LSU-rRNA)"/>
    <property type="evidence" value="ECO:0007669"/>
    <property type="project" value="TreeGrafter"/>
</dbReference>
<evidence type="ECO:0000259" key="5">
    <source>
        <dbReference type="Pfam" id="PF01728"/>
    </source>
</evidence>
<evidence type="ECO:0000256" key="1">
    <source>
        <dbReference type="ARBA" id="ARBA00022603"/>
    </source>
</evidence>
<dbReference type="GO" id="GO:0016435">
    <property type="term" value="F:rRNA (guanine) methyltransferase activity"/>
    <property type="evidence" value="ECO:0007669"/>
    <property type="project" value="TreeGrafter"/>
</dbReference>
<protein>
    <recommendedName>
        <fullName evidence="9">Ribosomal RNA methyltransferase FtsJ domain-containing protein</fullName>
    </recommendedName>
</protein>
<reference evidence="8" key="2">
    <citation type="journal article" date="2017" name="Nat. Plants">
        <title>The Aegilops tauschii genome reveals multiple impacts of transposons.</title>
        <authorList>
            <person name="Zhao G."/>
            <person name="Zou C."/>
            <person name="Li K."/>
            <person name="Wang K."/>
            <person name="Li T."/>
            <person name="Gao L."/>
            <person name="Zhang X."/>
            <person name="Wang H."/>
            <person name="Yang Z."/>
            <person name="Liu X."/>
            <person name="Jiang W."/>
            <person name="Mao L."/>
            <person name="Kong X."/>
            <person name="Jiao Y."/>
            <person name="Jia J."/>
        </authorList>
    </citation>
    <scope>NUCLEOTIDE SEQUENCE [LARGE SCALE GENOMIC DNA]</scope>
    <source>
        <strain evidence="8">cv. AL8/78</strain>
    </source>
</reference>
<evidence type="ECO:0008006" key="9">
    <source>
        <dbReference type="Google" id="ProtNLM"/>
    </source>
</evidence>
<evidence type="ECO:0000313" key="7">
    <source>
        <dbReference type="EnsemblPlants" id="AET7Gv21043800.11"/>
    </source>
</evidence>
<dbReference type="GO" id="GO:0008650">
    <property type="term" value="F:rRNA (uridine-2'-O-)-methyltransferase activity"/>
    <property type="evidence" value="ECO:0007669"/>
    <property type="project" value="TreeGrafter"/>
</dbReference>
<dbReference type="PANTHER" id="PTHR10920">
    <property type="entry name" value="RIBOSOMAL RNA METHYLTRANSFERASE"/>
    <property type="match status" value="1"/>
</dbReference>
<dbReference type="AlphaFoldDB" id="A0A453SRI8"/>
<evidence type="ECO:0000256" key="3">
    <source>
        <dbReference type="ARBA" id="ARBA00022691"/>
    </source>
</evidence>
<dbReference type="GO" id="GO:0005730">
    <property type="term" value="C:nucleolus"/>
    <property type="evidence" value="ECO:0007669"/>
    <property type="project" value="TreeGrafter"/>
</dbReference>
<dbReference type="STRING" id="200361.A0A453SRI8"/>
<keyword evidence="2" id="KW-0808">Transferase</keyword>
<keyword evidence="1" id="KW-0489">Methyltransferase</keyword>
<dbReference type="InterPro" id="IPR002877">
    <property type="entry name" value="RNA_MeTrfase_FtsJ_dom"/>
</dbReference>
<evidence type="ECO:0000256" key="2">
    <source>
        <dbReference type="ARBA" id="ARBA00022679"/>
    </source>
</evidence>
<keyword evidence="8" id="KW-1185">Reference proteome</keyword>
<reference evidence="7" key="5">
    <citation type="journal article" date="2021" name="G3 (Bethesda)">
        <title>Aegilops tauschii genome assembly Aet v5.0 features greater sequence contiguity and improved annotation.</title>
        <authorList>
            <person name="Wang L."/>
            <person name="Zhu T."/>
            <person name="Rodriguez J.C."/>
            <person name="Deal K.R."/>
            <person name="Dubcovsky J."/>
            <person name="McGuire P.E."/>
            <person name="Lux T."/>
            <person name="Spannagl M."/>
            <person name="Mayer K.F.X."/>
            <person name="Baldrich P."/>
            <person name="Meyers B.C."/>
            <person name="Huo N."/>
            <person name="Gu Y.Q."/>
            <person name="Zhou H."/>
            <person name="Devos K.M."/>
            <person name="Bennetzen J.L."/>
            <person name="Unver T."/>
            <person name="Budak H."/>
            <person name="Gulick P.J."/>
            <person name="Galiba G."/>
            <person name="Kalapos B."/>
            <person name="Nelson D.R."/>
            <person name="Li P."/>
            <person name="You F.M."/>
            <person name="Luo M.C."/>
            <person name="Dvorak J."/>
        </authorList>
    </citation>
    <scope>NUCLEOTIDE SEQUENCE [LARGE SCALE GENOMIC DNA]</scope>
    <source>
        <strain evidence="7">cv. AL8/78</strain>
    </source>
</reference>
<sequence>MPMDAGNNGKQRPQDKFDLLAKEQGYRSRAAFKLLQLDTLFRLLPTARAVLDLCAAPGGWVQVAVSRAAPGPFVVGVDLAPIRPIRGALSLKEDITASARCGAAVRRLMDSRGVSSFEVVLHDGVGRKKKRGNPSVCGGTSASAAQEATTTQSALVMDAVRLATMFLAPNGTFITKFFRCKDYKAIMFCLKQLFERVHLSRPVASWSTPAEIYVICLRYKAPANIQPELLDLKQLHLLSVDAEKSKRQESTEFWKTGLASDFIWSEAQTPLEFLGSFLTISFDDPASLPIKNHELTTDEIKQLCEYLFVLRENGYNHLLEWRMRVRKALSSCSQVTPRTDGTATDNKGREGDQVLHEVEDLKNVVDRKGMRVKCQSRPHARGKAHEASGMQIDAAEDGYGDPDLFPTCAIEGGKELRAVESPLLDSEEDIRNSENEETQAYEDSGEEMDYDQEQQRYGAQIKGTLDEAHVPFVTKKCGEVKRPSKRAKQTNPYDNTEMKDNRSSGSAQGRRVGSGGSKGGKGKKGAGGPGKKGGHWRLQRRERRKGGMRRKARQKAGKAEELET</sequence>
<dbReference type="SUPFAM" id="SSF53335">
    <property type="entry name" value="S-adenosyl-L-methionine-dependent methyltransferases"/>
    <property type="match status" value="1"/>
</dbReference>
<dbReference type="InterPro" id="IPR029063">
    <property type="entry name" value="SAM-dependent_MTases_sf"/>
</dbReference>
<dbReference type="InterPro" id="IPR050082">
    <property type="entry name" value="RNA_methyltr_RlmE"/>
</dbReference>
<feature type="region of interest" description="Disordered" evidence="4">
    <location>
        <begin position="421"/>
        <end position="564"/>
    </location>
</feature>
<organism evidence="7 8">
    <name type="scientific">Aegilops tauschii subsp. strangulata</name>
    <name type="common">Goatgrass</name>
    <dbReference type="NCBI Taxonomy" id="200361"/>
    <lineage>
        <taxon>Eukaryota</taxon>
        <taxon>Viridiplantae</taxon>
        <taxon>Streptophyta</taxon>
        <taxon>Embryophyta</taxon>
        <taxon>Tracheophyta</taxon>
        <taxon>Spermatophyta</taxon>
        <taxon>Magnoliopsida</taxon>
        <taxon>Liliopsida</taxon>
        <taxon>Poales</taxon>
        <taxon>Poaceae</taxon>
        <taxon>BOP clade</taxon>
        <taxon>Pooideae</taxon>
        <taxon>Triticodae</taxon>
        <taxon>Triticeae</taxon>
        <taxon>Triticinae</taxon>
        <taxon>Aegilops</taxon>
    </lineage>
</organism>
<dbReference type="PANTHER" id="PTHR10920:SF30">
    <property type="entry name" value="RIBOSOMAL RNA METHYLTRANSFERASE FTSJ DOMAIN-CONTAINING PROTEIN"/>
    <property type="match status" value="1"/>
</dbReference>
<evidence type="ECO:0000256" key="4">
    <source>
        <dbReference type="SAM" id="MobiDB-lite"/>
    </source>
</evidence>
<name>A0A453SRI8_AEGTS</name>
<evidence type="ECO:0000313" key="8">
    <source>
        <dbReference type="Proteomes" id="UP000015105"/>
    </source>
</evidence>
<dbReference type="KEGG" id="ats:109782499"/>
<evidence type="ECO:0000259" key="6">
    <source>
        <dbReference type="Pfam" id="PF11861"/>
    </source>
</evidence>